<organism evidence="5 6">
    <name type="scientific">Pseudonocardia charpentierae</name>
    <dbReference type="NCBI Taxonomy" id="3075545"/>
    <lineage>
        <taxon>Bacteria</taxon>
        <taxon>Bacillati</taxon>
        <taxon>Actinomycetota</taxon>
        <taxon>Actinomycetes</taxon>
        <taxon>Pseudonocardiales</taxon>
        <taxon>Pseudonocardiaceae</taxon>
        <taxon>Pseudonocardia</taxon>
    </lineage>
</organism>
<evidence type="ECO:0000256" key="3">
    <source>
        <dbReference type="ARBA" id="ARBA00023172"/>
    </source>
</evidence>
<evidence type="ECO:0000259" key="4">
    <source>
        <dbReference type="PROSITE" id="PS51898"/>
    </source>
</evidence>
<dbReference type="PROSITE" id="PS51898">
    <property type="entry name" value="TYR_RECOMBINASE"/>
    <property type="match status" value="1"/>
</dbReference>
<keyword evidence="6" id="KW-1185">Reference proteome</keyword>
<dbReference type="Gene3D" id="1.10.443.10">
    <property type="entry name" value="Intergrase catalytic core"/>
    <property type="match status" value="1"/>
</dbReference>
<dbReference type="Proteomes" id="UP001183202">
    <property type="component" value="Unassembled WGS sequence"/>
</dbReference>
<evidence type="ECO:0000313" key="5">
    <source>
        <dbReference type="EMBL" id="MDT0348151.1"/>
    </source>
</evidence>
<evidence type="ECO:0000313" key="6">
    <source>
        <dbReference type="Proteomes" id="UP001183202"/>
    </source>
</evidence>
<accession>A0ABU2N333</accession>
<dbReference type="EMBL" id="JAVREJ010000001">
    <property type="protein sequence ID" value="MDT0348151.1"/>
    <property type="molecule type" value="Genomic_DNA"/>
</dbReference>
<dbReference type="PANTHER" id="PTHR30349:SF41">
    <property type="entry name" value="INTEGRASE_RECOMBINASE PROTEIN MJ0367-RELATED"/>
    <property type="match status" value="1"/>
</dbReference>
<dbReference type="InterPro" id="IPR010998">
    <property type="entry name" value="Integrase_recombinase_N"/>
</dbReference>
<dbReference type="InterPro" id="IPR011010">
    <property type="entry name" value="DNA_brk_join_enz"/>
</dbReference>
<feature type="domain" description="Tyr recombinase" evidence="4">
    <location>
        <begin position="234"/>
        <end position="434"/>
    </location>
</feature>
<dbReference type="SUPFAM" id="SSF56349">
    <property type="entry name" value="DNA breaking-rejoining enzymes"/>
    <property type="match status" value="1"/>
</dbReference>
<evidence type="ECO:0000256" key="2">
    <source>
        <dbReference type="ARBA" id="ARBA00023125"/>
    </source>
</evidence>
<dbReference type="PANTHER" id="PTHR30349">
    <property type="entry name" value="PHAGE INTEGRASE-RELATED"/>
    <property type="match status" value="1"/>
</dbReference>
<evidence type="ECO:0000256" key="1">
    <source>
        <dbReference type="ARBA" id="ARBA00008857"/>
    </source>
</evidence>
<comment type="caution">
    <text evidence="5">The sequence shown here is derived from an EMBL/GenBank/DDBJ whole genome shotgun (WGS) entry which is preliminary data.</text>
</comment>
<sequence length="450" mass="50535">MASPRSARGRQRGTIGWLPSGSARVKVYAGIDQLTGKKLWLRETVPARENRKETQREAEKAITRLLNQVDEQRSPRTEATVNELLNRWLGVLDVERKTRAGYVSKIEKHVRPTIGRLQVARVKAETIDELYAQLRRCRDHCRGEKYVQHRTDCEHVCDEHSPRRPCAQVTFQDPSAYCRWCERMCRQHRCKPLAAASIRVVHAILSGAFSRAVRWGWIGVNPIDQTEPPPVPRPNPSPPTAAEAAALLTEAWADPDFGTLVMFAMTTGARRGEVCALRWSQLDLDAGVAVFRASIGQIAGQRWEKDTKTHHARRVTLDAELVAVLREHRIRYEEHARLVNSTLRRDGFVFSPHPDGSVMTNPDTLTQRYGRLAKRLGFNTHLHSLRHYSATELIAAGVDIRTVAGRLGHAGGGSTTLRTYSAFVLEADQRAAAALAGRRPRPVVRPPHDT</sequence>
<dbReference type="Gene3D" id="1.10.150.130">
    <property type="match status" value="1"/>
</dbReference>
<dbReference type="InterPro" id="IPR050090">
    <property type="entry name" value="Tyrosine_recombinase_XerCD"/>
</dbReference>
<proteinExistence type="inferred from homology"/>
<dbReference type="Pfam" id="PF00589">
    <property type="entry name" value="Phage_integrase"/>
    <property type="match status" value="1"/>
</dbReference>
<keyword evidence="2" id="KW-0238">DNA-binding</keyword>
<dbReference type="InterPro" id="IPR002104">
    <property type="entry name" value="Integrase_catalytic"/>
</dbReference>
<dbReference type="CDD" id="cd01189">
    <property type="entry name" value="INT_ICEBs1_C_like"/>
    <property type="match status" value="1"/>
</dbReference>
<dbReference type="InterPro" id="IPR013762">
    <property type="entry name" value="Integrase-like_cat_sf"/>
</dbReference>
<keyword evidence="3" id="KW-0233">DNA recombination</keyword>
<name>A0ABU2N333_9PSEU</name>
<dbReference type="RefSeq" id="WP_311554051.1">
    <property type="nucleotide sequence ID" value="NZ_JAVREJ010000001.1"/>
</dbReference>
<comment type="similarity">
    <text evidence="1">Belongs to the 'phage' integrase family.</text>
</comment>
<reference evidence="6" key="1">
    <citation type="submission" date="2023-07" db="EMBL/GenBank/DDBJ databases">
        <title>30 novel species of actinomycetes from the DSMZ collection.</title>
        <authorList>
            <person name="Nouioui I."/>
        </authorList>
    </citation>
    <scope>NUCLEOTIDE SEQUENCE [LARGE SCALE GENOMIC DNA]</scope>
    <source>
        <strain evidence="6">DSM 45834</strain>
    </source>
</reference>
<gene>
    <name evidence="5" type="ORF">RM445_01255</name>
</gene>
<protein>
    <submittedName>
        <fullName evidence="5">Site-specific integrase</fullName>
    </submittedName>
</protein>